<evidence type="ECO:0000256" key="1">
    <source>
        <dbReference type="ARBA" id="ARBA00023015"/>
    </source>
</evidence>
<dbReference type="SUPFAM" id="SSF46689">
    <property type="entry name" value="Homeodomain-like"/>
    <property type="match status" value="2"/>
</dbReference>
<keyword evidence="3" id="KW-0804">Transcription</keyword>
<evidence type="ECO:0000256" key="2">
    <source>
        <dbReference type="ARBA" id="ARBA00023125"/>
    </source>
</evidence>
<dbReference type="PANTHER" id="PTHR43280:SF2">
    <property type="entry name" value="HTH-TYPE TRANSCRIPTIONAL REGULATOR EXSA"/>
    <property type="match status" value="1"/>
</dbReference>
<dbReference type="InterPro" id="IPR001789">
    <property type="entry name" value="Sig_transdc_resp-reg_receiver"/>
</dbReference>
<proteinExistence type="predicted"/>
<name>A0A229NTJ0_9BACL</name>
<dbReference type="AlphaFoldDB" id="A0A229NTJ0"/>
<evidence type="ECO:0000256" key="4">
    <source>
        <dbReference type="PROSITE-ProRule" id="PRU00169"/>
    </source>
</evidence>
<dbReference type="Gene3D" id="1.10.10.60">
    <property type="entry name" value="Homeodomain-like"/>
    <property type="match status" value="2"/>
</dbReference>
<dbReference type="SMART" id="SM00342">
    <property type="entry name" value="HTH_ARAC"/>
    <property type="match status" value="1"/>
</dbReference>
<dbReference type="Proteomes" id="UP000215145">
    <property type="component" value="Unassembled WGS sequence"/>
</dbReference>
<evidence type="ECO:0000313" key="8">
    <source>
        <dbReference type="Proteomes" id="UP000215145"/>
    </source>
</evidence>
<keyword evidence="8" id="KW-1185">Reference proteome</keyword>
<sequence length="534" mass="61012">MNVLIVDDESHAREAVKLLVDWEALGFTKIIEADNGESAKLLVDEFVPVLILTDIHMPITNGIRFMEWVSTHHPQSKIIAISGYNDFDYVRKTMKFGGRDYILKPIDPDQLNEAVQRALEEWRLETQEKQRQVESGIALNQYKPVYWSHLFGKLAAGAQEAEAAAAQLRAEFSGFPTHSFMQAVSFSLFPVPDKLLRRFRGDRELLEFAMINVLNDLLRGEWKCGYAFRIADASDEIVALIWSGHERLKDRVLQLIEAVSLTLKAELHAGVGKLVPDAERAWESVKEARISLLQRNLLQPQERIHYAERQPTSGASVHLSVIEDALRLSIQVRNSAEATAALKDWFEKLRSIGIVSPASTQLWDRQLELMRTRITQEFNPDPAANPLPLGGPLPLVFSEEGKLMLDETEKEWRLQLLDWLETILRRIRQERSIISEMTSYIGSHLEEDLTLQTLASRFFLSREHVSRRFKQETGQTLSEYVEILRMDKARKLLSSSGLRVTEIAAQVGYMDEKYFSKVFKKHTGSSPGQFRQQG</sequence>
<dbReference type="CDD" id="cd17536">
    <property type="entry name" value="REC_YesN-like"/>
    <property type="match status" value="1"/>
</dbReference>
<dbReference type="PROSITE" id="PS00041">
    <property type="entry name" value="HTH_ARAC_FAMILY_1"/>
    <property type="match status" value="1"/>
</dbReference>
<dbReference type="InterPro" id="IPR009057">
    <property type="entry name" value="Homeodomain-like_sf"/>
</dbReference>
<dbReference type="SMART" id="SM00448">
    <property type="entry name" value="REC"/>
    <property type="match status" value="1"/>
</dbReference>
<organism evidence="7 8">
    <name type="scientific">Paenibacillus herberti</name>
    <dbReference type="NCBI Taxonomy" id="1619309"/>
    <lineage>
        <taxon>Bacteria</taxon>
        <taxon>Bacillati</taxon>
        <taxon>Bacillota</taxon>
        <taxon>Bacilli</taxon>
        <taxon>Bacillales</taxon>
        <taxon>Paenibacillaceae</taxon>
        <taxon>Paenibacillus</taxon>
    </lineage>
</organism>
<comment type="caution">
    <text evidence="7">The sequence shown here is derived from an EMBL/GenBank/DDBJ whole genome shotgun (WGS) entry which is preliminary data.</text>
</comment>
<feature type="modified residue" description="4-aspartylphosphate" evidence="4">
    <location>
        <position position="54"/>
    </location>
</feature>
<dbReference type="GO" id="GO:0043565">
    <property type="term" value="F:sequence-specific DNA binding"/>
    <property type="evidence" value="ECO:0007669"/>
    <property type="project" value="InterPro"/>
</dbReference>
<dbReference type="PRINTS" id="PR00032">
    <property type="entry name" value="HTHARAC"/>
</dbReference>
<feature type="domain" description="HTH araC/xylS-type" evidence="5">
    <location>
        <begin position="435"/>
        <end position="533"/>
    </location>
</feature>
<keyword evidence="4" id="KW-0597">Phosphoprotein</keyword>
<keyword evidence="1" id="KW-0805">Transcription regulation</keyword>
<evidence type="ECO:0000256" key="3">
    <source>
        <dbReference type="ARBA" id="ARBA00023163"/>
    </source>
</evidence>
<dbReference type="GO" id="GO:0003700">
    <property type="term" value="F:DNA-binding transcription factor activity"/>
    <property type="evidence" value="ECO:0007669"/>
    <property type="project" value="InterPro"/>
</dbReference>
<dbReference type="Pfam" id="PF00072">
    <property type="entry name" value="Response_reg"/>
    <property type="match status" value="1"/>
</dbReference>
<evidence type="ECO:0008006" key="9">
    <source>
        <dbReference type="Google" id="ProtNLM"/>
    </source>
</evidence>
<evidence type="ECO:0000259" key="5">
    <source>
        <dbReference type="PROSITE" id="PS01124"/>
    </source>
</evidence>
<evidence type="ECO:0000313" key="7">
    <source>
        <dbReference type="EMBL" id="OXM13009.1"/>
    </source>
</evidence>
<evidence type="ECO:0000259" key="6">
    <source>
        <dbReference type="PROSITE" id="PS50110"/>
    </source>
</evidence>
<feature type="domain" description="Response regulatory" evidence="6">
    <location>
        <begin position="2"/>
        <end position="119"/>
    </location>
</feature>
<dbReference type="RefSeq" id="WP_089526617.1">
    <property type="nucleotide sequence ID" value="NZ_NMUQ01000004.1"/>
</dbReference>
<dbReference type="InterPro" id="IPR020449">
    <property type="entry name" value="Tscrpt_reg_AraC-type_HTH"/>
</dbReference>
<dbReference type="PROSITE" id="PS50110">
    <property type="entry name" value="RESPONSE_REGULATORY"/>
    <property type="match status" value="1"/>
</dbReference>
<dbReference type="Pfam" id="PF12833">
    <property type="entry name" value="HTH_18"/>
    <property type="match status" value="1"/>
</dbReference>
<protein>
    <recommendedName>
        <fullName evidence="9">DNA-binding response regulator</fullName>
    </recommendedName>
</protein>
<dbReference type="SUPFAM" id="SSF52172">
    <property type="entry name" value="CheY-like"/>
    <property type="match status" value="1"/>
</dbReference>
<dbReference type="OrthoDB" id="159632at2"/>
<gene>
    <name evidence="7" type="ORF">CGZ75_22765</name>
</gene>
<dbReference type="PANTHER" id="PTHR43280">
    <property type="entry name" value="ARAC-FAMILY TRANSCRIPTIONAL REGULATOR"/>
    <property type="match status" value="1"/>
</dbReference>
<dbReference type="GO" id="GO:0000160">
    <property type="term" value="P:phosphorelay signal transduction system"/>
    <property type="evidence" value="ECO:0007669"/>
    <property type="project" value="InterPro"/>
</dbReference>
<reference evidence="7 8" key="1">
    <citation type="submission" date="2017-07" db="EMBL/GenBank/DDBJ databases">
        <title>Paenibacillus herberti R33 genome sequencing and assembly.</title>
        <authorList>
            <person name="Su W."/>
        </authorList>
    </citation>
    <scope>NUCLEOTIDE SEQUENCE [LARGE SCALE GENOMIC DNA]</scope>
    <source>
        <strain evidence="7 8">R33</strain>
    </source>
</reference>
<dbReference type="PROSITE" id="PS01124">
    <property type="entry name" value="HTH_ARAC_FAMILY_2"/>
    <property type="match status" value="1"/>
</dbReference>
<dbReference type="InterPro" id="IPR011006">
    <property type="entry name" value="CheY-like_superfamily"/>
</dbReference>
<dbReference type="Gene3D" id="3.40.50.2300">
    <property type="match status" value="1"/>
</dbReference>
<accession>A0A229NTJ0</accession>
<keyword evidence="2" id="KW-0238">DNA-binding</keyword>
<dbReference type="EMBL" id="NMUQ01000004">
    <property type="protein sequence ID" value="OXM13009.1"/>
    <property type="molecule type" value="Genomic_DNA"/>
</dbReference>
<dbReference type="InterPro" id="IPR018060">
    <property type="entry name" value="HTH_AraC"/>
</dbReference>
<dbReference type="InterPro" id="IPR018062">
    <property type="entry name" value="HTH_AraC-typ_CS"/>
</dbReference>